<dbReference type="RefSeq" id="WP_345267837.1">
    <property type="nucleotide sequence ID" value="NZ_BAABHB010000004.1"/>
</dbReference>
<keyword evidence="5 7" id="KW-0472">Membrane</keyword>
<dbReference type="Pfam" id="PF07715">
    <property type="entry name" value="Plug"/>
    <property type="match status" value="1"/>
</dbReference>
<evidence type="ECO:0000256" key="7">
    <source>
        <dbReference type="PROSITE-ProRule" id="PRU01360"/>
    </source>
</evidence>
<dbReference type="InterPro" id="IPR023996">
    <property type="entry name" value="TonB-dep_OMP_SusC/RagA"/>
</dbReference>
<organism evidence="10 11">
    <name type="scientific">Nibrella viscosa</name>
    <dbReference type="NCBI Taxonomy" id="1084524"/>
    <lineage>
        <taxon>Bacteria</taxon>
        <taxon>Pseudomonadati</taxon>
        <taxon>Bacteroidota</taxon>
        <taxon>Cytophagia</taxon>
        <taxon>Cytophagales</taxon>
        <taxon>Spirosomataceae</taxon>
        <taxon>Nibrella</taxon>
    </lineage>
</organism>
<reference evidence="11" key="1">
    <citation type="journal article" date="2019" name="Int. J. Syst. Evol. Microbiol.">
        <title>The Global Catalogue of Microorganisms (GCM) 10K type strain sequencing project: providing services to taxonomists for standard genome sequencing and annotation.</title>
        <authorList>
            <consortium name="The Broad Institute Genomics Platform"/>
            <consortium name="The Broad Institute Genome Sequencing Center for Infectious Disease"/>
            <person name="Wu L."/>
            <person name="Ma J."/>
        </authorList>
    </citation>
    <scope>NUCLEOTIDE SEQUENCE [LARGE SCALE GENOMIC DNA]</scope>
    <source>
        <strain evidence="11">JCM 17925</strain>
    </source>
</reference>
<dbReference type="Gene3D" id="3.55.50.30">
    <property type="match status" value="1"/>
</dbReference>
<proteinExistence type="inferred from homology"/>
<comment type="caution">
    <text evidence="10">The sequence shown here is derived from an EMBL/GenBank/DDBJ whole genome shotgun (WGS) entry which is preliminary data.</text>
</comment>
<dbReference type="NCBIfam" id="TIGR04057">
    <property type="entry name" value="SusC_RagA_signa"/>
    <property type="match status" value="1"/>
</dbReference>
<dbReference type="InterPro" id="IPR012910">
    <property type="entry name" value="Plug_dom"/>
</dbReference>
<sequence length="1121" mass="122938">MALLTVANVYAATVNQELLQRSISLTVKDAEVKSVLNRLETMIHTRFVYSSRALPTKKKISLTLIDKPLSEVLDEVFKPTRISYKVVGGQIVITTDSPAAEAEGQASLQDQAITETTVQDRVITGTVRDDAGQSLPGVSVVLKGTNRGTSTDAGGNFRIDIPQRGAALVFSYVGYISQEVNIGNQTNLSIQLAADTRALDEVVVVGYGSQRRQDITSAVSVINMKDIGEQPANNPNQILQGRAPGVVVKQKSGQPGGIFEVRVRGISSLGAGSDPLYVIDGFPVGTSVGQNLNPNDIESVSILKDAASTAIYGARGSNGVVLITTKNAKEGKVGVSLSLDYGIQNVPMSRRVKMLNGPEFAQFKKDVFMDAIRILQKREPALEEVPLNYRYPEQTKYSTDWFAEIMHNNAPYTDANLTISSGRGPVKSLLSVGYYKEEGSIIKTNYDRISVRSNMSGEVNKFINVGLNINGTLTKQNVAVTDGRSNLVGGALLMDPREPVYNPDGTLRPYVGGVDGVFGFPNPVFVLNNVTRRRSIADVLANGYVELAILKNLKFRSAVNAKVNFNNYKEYIPSTIGLPVASGTAGAPPRIATARELTEQLTNYSFDQLLTYNPKIGADQNLDLLVGYTAQKEQIRGVDGSANTFPDDLVPFLGAGVIRSSNSYENGWTLLAYLARANYSYKDKYLLSASFRREGSSRFGAKNKYGDFPAASIGWRVSEESFMPKFSWLSDMKLRASWGETGNNAIGNYSSLAFMNTNNYILGNAIAQGKVVNSFANQELKWEKSQQLDLGMDLALFNNKLVFTVELYKKITNDMLLPISIPSVSGFTTSLSNIGKVENKGLEIGGEYRIPIGPVNFRTNANISFNRSKILAIKGANDMLWYGSFYGGYNVMKVGRPIGMIYGYRKMGIFNTQAEIDAWPKQDGAIPGAMKFADTNGDGVVTYDTQDMVEIGNPNPAFTWAWTFAADYRKFDLNLMFLGAHDFDIYRNIEASTMNMDGVFNVLDKAKDRWRSPENPGSNPSAKNSQGGTSYFKWSRESSERYVYDGSYVWLKTITLGYTLPRLKSFMSDARVFVTANNLFLFTKYPGNNPDAGVRGGTELNNDDESYPVPRTLAVGAKFNF</sequence>
<evidence type="ECO:0000256" key="8">
    <source>
        <dbReference type="SAM" id="MobiDB-lite"/>
    </source>
</evidence>
<dbReference type="Gene3D" id="2.60.40.1120">
    <property type="entry name" value="Carboxypeptidase-like, regulatory domain"/>
    <property type="match status" value="1"/>
</dbReference>
<dbReference type="InterPro" id="IPR037066">
    <property type="entry name" value="Plug_dom_sf"/>
</dbReference>
<evidence type="ECO:0000313" key="10">
    <source>
        <dbReference type="EMBL" id="GAA4406691.1"/>
    </source>
</evidence>
<feature type="compositionally biased region" description="Polar residues" evidence="8">
    <location>
        <begin position="1015"/>
        <end position="1029"/>
    </location>
</feature>
<dbReference type="Pfam" id="PF07660">
    <property type="entry name" value="STN"/>
    <property type="match status" value="1"/>
</dbReference>
<dbReference type="Pfam" id="PF13715">
    <property type="entry name" value="CarbopepD_reg_2"/>
    <property type="match status" value="1"/>
</dbReference>
<protein>
    <submittedName>
        <fullName evidence="10">TonB-dependent receptor</fullName>
    </submittedName>
</protein>
<dbReference type="Proteomes" id="UP001500936">
    <property type="component" value="Unassembled WGS sequence"/>
</dbReference>
<keyword evidence="6 7" id="KW-0998">Cell outer membrane</keyword>
<evidence type="ECO:0000256" key="4">
    <source>
        <dbReference type="ARBA" id="ARBA00022692"/>
    </source>
</evidence>
<comment type="subcellular location">
    <subcellularLocation>
        <location evidence="1 7">Cell outer membrane</location>
        <topology evidence="1 7">Multi-pass membrane protein</topology>
    </subcellularLocation>
</comment>
<dbReference type="NCBIfam" id="TIGR04056">
    <property type="entry name" value="OMP_RagA_SusC"/>
    <property type="match status" value="1"/>
</dbReference>
<evidence type="ECO:0000256" key="5">
    <source>
        <dbReference type="ARBA" id="ARBA00023136"/>
    </source>
</evidence>
<evidence type="ECO:0000256" key="1">
    <source>
        <dbReference type="ARBA" id="ARBA00004571"/>
    </source>
</evidence>
<name>A0ABP8KHD1_9BACT</name>
<accession>A0ABP8KHD1</accession>
<gene>
    <name evidence="10" type="ORF">GCM10023187_26470</name>
</gene>
<evidence type="ECO:0000256" key="6">
    <source>
        <dbReference type="ARBA" id="ARBA00023237"/>
    </source>
</evidence>
<comment type="similarity">
    <text evidence="7">Belongs to the TonB-dependent receptor family.</text>
</comment>
<feature type="domain" description="Secretin/TonB short N-terminal" evidence="9">
    <location>
        <begin position="45"/>
        <end position="96"/>
    </location>
</feature>
<dbReference type="EMBL" id="BAABHB010000004">
    <property type="protein sequence ID" value="GAA4406691.1"/>
    <property type="molecule type" value="Genomic_DNA"/>
</dbReference>
<dbReference type="PROSITE" id="PS52016">
    <property type="entry name" value="TONB_DEPENDENT_REC_3"/>
    <property type="match status" value="1"/>
</dbReference>
<keyword evidence="2 7" id="KW-0813">Transport</keyword>
<dbReference type="InterPro" id="IPR008969">
    <property type="entry name" value="CarboxyPept-like_regulatory"/>
</dbReference>
<dbReference type="SMART" id="SM00965">
    <property type="entry name" value="STN"/>
    <property type="match status" value="1"/>
</dbReference>
<dbReference type="InterPro" id="IPR011662">
    <property type="entry name" value="Secretin/TonB_short_N"/>
</dbReference>
<dbReference type="Gene3D" id="2.40.170.20">
    <property type="entry name" value="TonB-dependent receptor, beta-barrel domain"/>
    <property type="match status" value="1"/>
</dbReference>
<feature type="region of interest" description="Disordered" evidence="8">
    <location>
        <begin position="1010"/>
        <end position="1029"/>
    </location>
</feature>
<keyword evidence="3 7" id="KW-1134">Transmembrane beta strand</keyword>
<dbReference type="InterPro" id="IPR039426">
    <property type="entry name" value="TonB-dep_rcpt-like"/>
</dbReference>
<dbReference type="InterPro" id="IPR036942">
    <property type="entry name" value="Beta-barrel_TonB_sf"/>
</dbReference>
<dbReference type="Gene3D" id="2.170.130.10">
    <property type="entry name" value="TonB-dependent receptor, plug domain"/>
    <property type="match status" value="1"/>
</dbReference>
<evidence type="ECO:0000313" key="11">
    <source>
        <dbReference type="Proteomes" id="UP001500936"/>
    </source>
</evidence>
<dbReference type="SUPFAM" id="SSF49464">
    <property type="entry name" value="Carboxypeptidase regulatory domain-like"/>
    <property type="match status" value="1"/>
</dbReference>
<keyword evidence="11" id="KW-1185">Reference proteome</keyword>
<evidence type="ECO:0000256" key="2">
    <source>
        <dbReference type="ARBA" id="ARBA00022448"/>
    </source>
</evidence>
<evidence type="ECO:0000259" key="9">
    <source>
        <dbReference type="SMART" id="SM00965"/>
    </source>
</evidence>
<keyword evidence="10" id="KW-0675">Receptor</keyword>
<dbReference type="SUPFAM" id="SSF56935">
    <property type="entry name" value="Porins"/>
    <property type="match status" value="1"/>
</dbReference>
<keyword evidence="4 7" id="KW-0812">Transmembrane</keyword>
<evidence type="ECO:0000256" key="3">
    <source>
        <dbReference type="ARBA" id="ARBA00022452"/>
    </source>
</evidence>
<dbReference type="InterPro" id="IPR023997">
    <property type="entry name" value="TonB-dep_OMP_SusC/RagA_CS"/>
</dbReference>